<evidence type="ECO:0000313" key="2">
    <source>
        <dbReference type="EMBL" id="KAF6219525.1"/>
    </source>
</evidence>
<dbReference type="Proteomes" id="UP000593566">
    <property type="component" value="Unassembled WGS sequence"/>
</dbReference>
<reference evidence="2 3" key="1">
    <citation type="journal article" date="2020" name="Genomics">
        <title>Complete, high-quality genomes from long-read metagenomic sequencing of two wolf lichen thalli reveals enigmatic genome architecture.</title>
        <authorList>
            <person name="McKenzie S.K."/>
            <person name="Walston R.F."/>
            <person name="Allen J.L."/>
        </authorList>
    </citation>
    <scope>NUCLEOTIDE SEQUENCE [LARGE SCALE GENOMIC DNA]</scope>
    <source>
        <strain evidence="2">WasteWater1</strain>
    </source>
</reference>
<comment type="caution">
    <text evidence="2">The sequence shown here is derived from an EMBL/GenBank/DDBJ whole genome shotgun (WGS) entry which is preliminary data.</text>
</comment>
<dbReference type="RefSeq" id="XP_037148960.1">
    <property type="nucleotide sequence ID" value="XM_037294913.1"/>
</dbReference>
<feature type="region of interest" description="Disordered" evidence="1">
    <location>
        <begin position="376"/>
        <end position="404"/>
    </location>
</feature>
<protein>
    <submittedName>
        <fullName evidence="2">Uncharacterized protein</fullName>
    </submittedName>
</protein>
<accession>A0A8H6C9J5</accession>
<proteinExistence type="predicted"/>
<keyword evidence="3" id="KW-1185">Reference proteome</keyword>
<gene>
    <name evidence="2" type="ORF">HO133_003994</name>
</gene>
<dbReference type="GeneID" id="59332403"/>
<evidence type="ECO:0000313" key="3">
    <source>
        <dbReference type="Proteomes" id="UP000593566"/>
    </source>
</evidence>
<dbReference type="EMBL" id="JACCJB010000019">
    <property type="protein sequence ID" value="KAF6219525.1"/>
    <property type="molecule type" value="Genomic_DNA"/>
</dbReference>
<name>A0A8H6C9J5_9LECA</name>
<feature type="compositionally biased region" description="Polar residues" evidence="1">
    <location>
        <begin position="391"/>
        <end position="404"/>
    </location>
</feature>
<evidence type="ECO:0000256" key="1">
    <source>
        <dbReference type="SAM" id="MobiDB-lite"/>
    </source>
</evidence>
<sequence length="426" mass="46995">MNFESITDLITQKLVGLDALGDNDIHGTSLKDLGRLIGIRNTIFELNICTTRNYGEHLGILDAFSTKMVTVLFALNPVDATSDLRCLKTLEEWAALGFQTTKYPIASSESGSLLDYVVFTGLNALSEAFKKGPVVADDAKSMRTLKVHQKSNKQHLGLGDGVSGGAVGDVEMGNLEFNQENLNTVAWVPERDQGSSHHPPPSLDRRTLDAHITSLLSRLTAGEHELKQAKEDSAHILHIEGLEEGPRNQEAMIVTLRTREASPRTEIRGLKEDYVKHTDRKAYAIDMYNELVEERSSQITKAVKIDELKEDKEALPKELRDAKTVIDGTKPNPPLPWFFERSDEGVVKAKEQKNDSSASSTYVPVCLRNTPGARMVGSIWPKDPADENDRSSSSVGEATPTFSNGSVQFTNKSCDVYMAAESYFLI</sequence>
<dbReference type="AlphaFoldDB" id="A0A8H6C9J5"/>
<organism evidence="2 3">
    <name type="scientific">Letharia lupina</name>
    <dbReference type="NCBI Taxonomy" id="560253"/>
    <lineage>
        <taxon>Eukaryota</taxon>
        <taxon>Fungi</taxon>
        <taxon>Dikarya</taxon>
        <taxon>Ascomycota</taxon>
        <taxon>Pezizomycotina</taxon>
        <taxon>Lecanoromycetes</taxon>
        <taxon>OSLEUM clade</taxon>
        <taxon>Lecanoromycetidae</taxon>
        <taxon>Lecanorales</taxon>
        <taxon>Lecanorineae</taxon>
        <taxon>Parmeliaceae</taxon>
        <taxon>Letharia</taxon>
    </lineage>
</organism>